<dbReference type="PRINTS" id="PR00455">
    <property type="entry name" value="HTHTETR"/>
</dbReference>
<organism evidence="4 5">
    <name type="scientific">Bulleidia extructa W1219</name>
    <dbReference type="NCBI Taxonomy" id="679192"/>
    <lineage>
        <taxon>Bacteria</taxon>
        <taxon>Bacillati</taxon>
        <taxon>Bacillota</taxon>
        <taxon>Erysipelotrichia</taxon>
        <taxon>Erysipelotrichales</taxon>
        <taxon>Erysipelotrichaceae</taxon>
        <taxon>Bulleidia</taxon>
    </lineage>
</organism>
<dbReference type="RefSeq" id="WP_006626982.1">
    <property type="nucleotide sequence ID" value="NZ_ADFR01000003.1"/>
</dbReference>
<dbReference type="PANTHER" id="PTHR43479:SF11">
    <property type="entry name" value="ACREF_ENVCD OPERON REPRESSOR-RELATED"/>
    <property type="match status" value="1"/>
</dbReference>
<proteinExistence type="predicted"/>
<keyword evidence="5" id="KW-1185">Reference proteome</keyword>
<dbReference type="PROSITE" id="PS50977">
    <property type="entry name" value="HTH_TETR_2"/>
    <property type="match status" value="1"/>
</dbReference>
<dbReference type="GO" id="GO:0003677">
    <property type="term" value="F:DNA binding"/>
    <property type="evidence" value="ECO:0007669"/>
    <property type="project" value="UniProtKB-UniRule"/>
</dbReference>
<dbReference type="eggNOG" id="COG1309">
    <property type="taxonomic scope" value="Bacteria"/>
</dbReference>
<dbReference type="Gene3D" id="1.10.357.10">
    <property type="entry name" value="Tetracycline Repressor, domain 2"/>
    <property type="match status" value="1"/>
</dbReference>
<evidence type="ECO:0000256" key="1">
    <source>
        <dbReference type="ARBA" id="ARBA00023125"/>
    </source>
</evidence>
<dbReference type="InterPro" id="IPR009057">
    <property type="entry name" value="Homeodomain-like_sf"/>
</dbReference>
<comment type="caution">
    <text evidence="4">The sequence shown here is derived from an EMBL/GenBank/DDBJ whole genome shotgun (WGS) entry which is preliminary data.</text>
</comment>
<sequence>MNTSVTSREAILKACRKLISEKGISSLNMRAVAKDCDVALGALYYYFPSKNDLLIAAIESVWEDIFRFQDIQCQEISFLAYMKKTFYHVQKGIQKYPNFFTIHSISFSAKNRGEAYDTMRQYLEKLKERMLVFIRMDHSIHKDVFSTNFSEEDFVDFVLANLICLLVQKKKSCQLLLEVMKRTLY</sequence>
<dbReference type="OrthoDB" id="9812993at2"/>
<dbReference type="InterPro" id="IPR050624">
    <property type="entry name" value="HTH-type_Tx_Regulator"/>
</dbReference>
<evidence type="ECO:0000313" key="5">
    <source>
        <dbReference type="Proteomes" id="UP000005017"/>
    </source>
</evidence>
<dbReference type="EMBL" id="ADFR01000003">
    <property type="protein sequence ID" value="EFC06033.1"/>
    <property type="molecule type" value="Genomic_DNA"/>
</dbReference>
<evidence type="ECO:0000313" key="4">
    <source>
        <dbReference type="EMBL" id="EFC06033.1"/>
    </source>
</evidence>
<protein>
    <submittedName>
        <fullName evidence="4">Transcriptional regulator, TetR family</fullName>
    </submittedName>
</protein>
<dbReference type="STRING" id="679192.HMPREF9013_0236"/>
<name>D2MNL1_9FIRM</name>
<feature type="domain" description="HTH tetR-type" evidence="3">
    <location>
        <begin position="5"/>
        <end position="65"/>
    </location>
</feature>
<accession>D2MNL1</accession>
<evidence type="ECO:0000259" key="3">
    <source>
        <dbReference type="PROSITE" id="PS50977"/>
    </source>
</evidence>
<reference evidence="5" key="1">
    <citation type="submission" date="2009-12" db="EMBL/GenBank/DDBJ databases">
        <title>Sequence of Clostridiales genomosp. BVAB3 str. UPII9-5.</title>
        <authorList>
            <person name="Madupu R."/>
            <person name="Durkin A.S."/>
            <person name="Torralba M."/>
            <person name="Methe B."/>
            <person name="Sutton G.G."/>
            <person name="Strausberg R.L."/>
            <person name="Nelson K.E."/>
        </authorList>
    </citation>
    <scope>NUCLEOTIDE SEQUENCE [LARGE SCALE GENOMIC DNA]</scope>
    <source>
        <strain evidence="5">W1219</strain>
    </source>
</reference>
<evidence type="ECO:0000256" key="2">
    <source>
        <dbReference type="PROSITE-ProRule" id="PRU00335"/>
    </source>
</evidence>
<feature type="DNA-binding region" description="H-T-H motif" evidence="2">
    <location>
        <begin position="28"/>
        <end position="47"/>
    </location>
</feature>
<dbReference type="AlphaFoldDB" id="D2MNL1"/>
<dbReference type="Proteomes" id="UP000005017">
    <property type="component" value="Unassembled WGS sequence"/>
</dbReference>
<gene>
    <name evidence="4" type="ORF">HMPREF9013_0236</name>
</gene>
<dbReference type="Pfam" id="PF00440">
    <property type="entry name" value="TetR_N"/>
    <property type="match status" value="1"/>
</dbReference>
<keyword evidence="1 2" id="KW-0238">DNA-binding</keyword>
<dbReference type="PANTHER" id="PTHR43479">
    <property type="entry name" value="ACREF/ENVCD OPERON REPRESSOR-RELATED"/>
    <property type="match status" value="1"/>
</dbReference>
<dbReference type="InterPro" id="IPR001647">
    <property type="entry name" value="HTH_TetR"/>
</dbReference>
<dbReference type="SUPFAM" id="SSF46689">
    <property type="entry name" value="Homeodomain-like"/>
    <property type="match status" value="1"/>
</dbReference>